<evidence type="ECO:0000256" key="8">
    <source>
        <dbReference type="ARBA" id="ARBA00022490"/>
    </source>
</evidence>
<dbReference type="OMA" id="NEMNLHI"/>
<evidence type="ECO:0000256" key="10">
    <source>
        <dbReference type="ARBA" id="ARBA00022737"/>
    </source>
</evidence>
<evidence type="ECO:0000256" key="7">
    <source>
        <dbReference type="ARBA" id="ARBA00021993"/>
    </source>
</evidence>
<evidence type="ECO:0000256" key="3">
    <source>
        <dbReference type="ARBA" id="ARBA00004496"/>
    </source>
</evidence>
<evidence type="ECO:0000313" key="24">
    <source>
        <dbReference type="RefSeq" id="XP_013391786.1"/>
    </source>
</evidence>
<evidence type="ECO:0000256" key="4">
    <source>
        <dbReference type="ARBA" id="ARBA00010469"/>
    </source>
</evidence>
<evidence type="ECO:0000313" key="23">
    <source>
        <dbReference type="RefSeq" id="XP_013391780.1"/>
    </source>
</evidence>
<proteinExistence type="inferred from homology"/>
<comment type="subcellular location">
    <subcellularLocation>
        <location evidence="3">Cytoplasm</location>
    </subcellularLocation>
    <subcellularLocation>
        <location evidence="2">Nucleus</location>
    </subcellularLocation>
</comment>
<gene>
    <name evidence="22 23 24 25" type="primary">LOC106159880</name>
</gene>
<dbReference type="GO" id="GO:0004843">
    <property type="term" value="F:cysteine-type deubiquitinase activity"/>
    <property type="evidence" value="ECO:0007669"/>
    <property type="project" value="UniProtKB-EC"/>
</dbReference>
<dbReference type="Gene3D" id="3.90.70.130">
    <property type="match status" value="1"/>
</dbReference>
<evidence type="ECO:0000256" key="5">
    <source>
        <dbReference type="ARBA" id="ARBA00011274"/>
    </source>
</evidence>
<feature type="domain" description="C2H2-type" evidence="20">
    <location>
        <begin position="300"/>
        <end position="321"/>
    </location>
</feature>
<evidence type="ECO:0000256" key="14">
    <source>
        <dbReference type="ARBA" id="ARBA00022990"/>
    </source>
</evidence>
<feature type="compositionally biased region" description="Polar residues" evidence="19">
    <location>
        <begin position="104"/>
        <end position="140"/>
    </location>
</feature>
<dbReference type="EC" id="3.4.19.12" evidence="6"/>
<dbReference type="GO" id="GO:0008270">
    <property type="term" value="F:zinc ion binding"/>
    <property type="evidence" value="ECO:0007669"/>
    <property type="project" value="UniProtKB-KW"/>
</dbReference>
<dbReference type="PROSITE" id="PS00028">
    <property type="entry name" value="ZINC_FINGER_C2H2_1"/>
    <property type="match status" value="1"/>
</dbReference>
<evidence type="ECO:0000256" key="13">
    <source>
        <dbReference type="ARBA" id="ARBA00022833"/>
    </source>
</evidence>
<evidence type="ECO:0000256" key="12">
    <source>
        <dbReference type="ARBA" id="ARBA00022801"/>
    </source>
</evidence>
<evidence type="ECO:0000256" key="18">
    <source>
        <dbReference type="ARBA" id="ARBA00045669"/>
    </source>
</evidence>
<evidence type="ECO:0000313" key="21">
    <source>
        <dbReference type="Proteomes" id="UP000085678"/>
    </source>
</evidence>
<dbReference type="Pfam" id="PF07910">
    <property type="entry name" value="Peptidase_C78"/>
    <property type="match status" value="1"/>
</dbReference>
<evidence type="ECO:0000256" key="19">
    <source>
        <dbReference type="SAM" id="MobiDB-lite"/>
    </source>
</evidence>
<dbReference type="Gene3D" id="3.30.160.60">
    <property type="entry name" value="Classic Zinc Finger"/>
    <property type="match status" value="2"/>
</dbReference>
<organism evidence="21 22">
    <name type="scientific">Lingula anatina</name>
    <name type="common">Brachiopod</name>
    <name type="synonym">Lingula unguis</name>
    <dbReference type="NCBI Taxonomy" id="7574"/>
    <lineage>
        <taxon>Eukaryota</taxon>
        <taxon>Metazoa</taxon>
        <taxon>Spiralia</taxon>
        <taxon>Lophotrochozoa</taxon>
        <taxon>Brachiopoda</taxon>
        <taxon>Linguliformea</taxon>
        <taxon>Lingulata</taxon>
        <taxon>Lingulida</taxon>
        <taxon>Linguloidea</taxon>
        <taxon>Lingulidae</taxon>
        <taxon>Lingula</taxon>
    </lineage>
</organism>
<keyword evidence="10" id="KW-0677">Repeat</keyword>
<accession>A0A1S3I342</accession>
<evidence type="ECO:0000256" key="6">
    <source>
        <dbReference type="ARBA" id="ARBA00012759"/>
    </source>
</evidence>
<keyword evidence="9" id="KW-0479">Metal-binding</keyword>
<comment type="subunit">
    <text evidence="5">Interacts with RPA1 and RPA2.</text>
</comment>
<dbReference type="RefSeq" id="XP_013391769.1">
    <property type="nucleotide sequence ID" value="XM_013536315.1"/>
</dbReference>
<keyword evidence="14" id="KW-0007">Acetylation</keyword>
<feature type="region of interest" description="Disordered" evidence="19">
    <location>
        <begin position="68"/>
        <end position="186"/>
    </location>
</feature>
<comment type="similarity">
    <text evidence="4">Belongs to the peptidase C78 family. ZUFSP subfamily.</text>
</comment>
<protein>
    <recommendedName>
        <fullName evidence="7">Zinc finger-containing ubiquitin peptidase 1</fullName>
        <ecNumber evidence="6">3.4.19.12</ecNumber>
    </recommendedName>
    <alternativeName>
        <fullName evidence="17">Lys-63-specific deubiquitinase ZUFSP</fullName>
    </alternativeName>
    <alternativeName>
        <fullName evidence="16">Zinc finger with UFM1-specific peptidase domain protein</fullName>
    </alternativeName>
</protein>
<evidence type="ECO:0000256" key="17">
    <source>
        <dbReference type="ARBA" id="ARBA00031481"/>
    </source>
</evidence>
<dbReference type="Proteomes" id="UP000085678">
    <property type="component" value="Unplaced"/>
</dbReference>
<evidence type="ECO:0000313" key="25">
    <source>
        <dbReference type="RefSeq" id="XP_013391795.1"/>
    </source>
</evidence>
<evidence type="ECO:0000256" key="11">
    <source>
        <dbReference type="ARBA" id="ARBA00022771"/>
    </source>
</evidence>
<keyword evidence="15" id="KW-0539">Nucleus</keyword>
<evidence type="ECO:0000313" key="22">
    <source>
        <dbReference type="RefSeq" id="XP_013391769.1"/>
    </source>
</evidence>
<dbReference type="RefSeq" id="XP_013391780.1">
    <property type="nucleotide sequence ID" value="XM_013536326.1"/>
</dbReference>
<dbReference type="SMART" id="SM00355">
    <property type="entry name" value="ZnF_C2H2"/>
    <property type="match status" value="5"/>
</dbReference>
<evidence type="ECO:0000256" key="2">
    <source>
        <dbReference type="ARBA" id="ARBA00004123"/>
    </source>
</evidence>
<evidence type="ECO:0000256" key="15">
    <source>
        <dbReference type="ARBA" id="ARBA00023242"/>
    </source>
</evidence>
<feature type="compositionally biased region" description="Polar residues" evidence="19">
    <location>
        <begin position="154"/>
        <end position="186"/>
    </location>
</feature>
<evidence type="ECO:0000256" key="9">
    <source>
        <dbReference type="ARBA" id="ARBA00022723"/>
    </source>
</evidence>
<dbReference type="RefSeq" id="XP_013391786.1">
    <property type="nucleotide sequence ID" value="XM_013536332.1"/>
</dbReference>
<dbReference type="RefSeq" id="XP_013391795.1">
    <property type="nucleotide sequence ID" value="XM_013536341.1"/>
</dbReference>
<comment type="function">
    <text evidence="18">Deubiquitinase with endodeubiquitinase activity that specifically interacts with and cleaves 'Lys-63'-linked long polyubiquitin chains. Shows only weak activity against 'Lys-11' and 'Lys-48'-linked chains. Plays an important role in genome stability pathways, functioning to prevent spontaneous DNA damage and also promote cellular survival in response to exogenous DNA damage. Modulates the ubiquitination status of replication protein A (RPA) complex proteins in response to replication stress.</text>
</comment>
<dbReference type="AlphaFoldDB" id="A0A1S3I342"/>
<keyword evidence="12" id="KW-0378">Hydrolase</keyword>
<evidence type="ECO:0000256" key="16">
    <source>
        <dbReference type="ARBA" id="ARBA00029662"/>
    </source>
</evidence>
<dbReference type="GO" id="GO:0005634">
    <property type="term" value="C:nucleus"/>
    <property type="evidence" value="ECO:0007669"/>
    <property type="project" value="UniProtKB-SubCell"/>
</dbReference>
<dbReference type="GO" id="GO:0071567">
    <property type="term" value="F:deUFMylase activity"/>
    <property type="evidence" value="ECO:0007669"/>
    <property type="project" value="UniProtKB-ARBA"/>
</dbReference>
<evidence type="ECO:0000256" key="1">
    <source>
        <dbReference type="ARBA" id="ARBA00000707"/>
    </source>
</evidence>
<dbReference type="PANTHER" id="PTHR48153:SF4">
    <property type="entry name" value="UBIQUITIN CARBOXYL-TERMINAL HYDROLASE MUG105"/>
    <property type="match status" value="1"/>
</dbReference>
<keyword evidence="13" id="KW-0862">Zinc</keyword>
<keyword evidence="21" id="KW-1185">Reference proteome</keyword>
<comment type="catalytic activity">
    <reaction evidence="1">
        <text>Thiol-dependent hydrolysis of ester, thioester, amide, peptide and isopeptide bonds formed by the C-terminal Gly of ubiquitin (a 76-residue protein attached to proteins as an intracellular targeting signal).</text>
        <dbReference type="EC" id="3.4.19.12"/>
    </reaction>
</comment>
<dbReference type="GO" id="GO:0005737">
    <property type="term" value="C:cytoplasm"/>
    <property type="evidence" value="ECO:0007669"/>
    <property type="project" value="UniProtKB-SubCell"/>
</dbReference>
<dbReference type="InterPro" id="IPR012462">
    <property type="entry name" value="UFSP1/2_DUB_cat"/>
</dbReference>
<dbReference type="InterPro" id="IPR013087">
    <property type="entry name" value="Znf_C2H2_type"/>
</dbReference>
<dbReference type="STRING" id="7574.A0A1S3I342"/>
<feature type="compositionally biased region" description="Polar residues" evidence="19">
    <location>
        <begin position="73"/>
        <end position="85"/>
    </location>
</feature>
<reference evidence="22 23" key="1">
    <citation type="submission" date="2025-04" db="UniProtKB">
        <authorList>
            <consortium name="RefSeq"/>
        </authorList>
    </citation>
    <scope>IDENTIFICATION</scope>
    <source>
        <tissue evidence="22 23">Gonads</tissue>
    </source>
</reference>
<name>A0A1S3I342_LINAN</name>
<dbReference type="GeneID" id="106159880"/>
<keyword evidence="11" id="KW-0863">Zinc-finger</keyword>
<sequence length="662" mass="72869">MAEGGEKAQFTCEICGQEGLSEEDMRSHVLIVHVEGSVSCPFCDIEGSAVDEMNYHINMVHLDYLSPSKESRGGNNSTAQSSRPVSNADDVEEMPCYGKKAKTKQTVSGRDSPQLLVSSPVRQGSEMTRQESSTTPNQASMRARLYLEVRSPGAGSTDSSNMDSASETSTGSEPMDTAQSSDSDSGGQPFHCPLCAWSTNSSAEIQHHVNFQHVDILSPANPRGKGLLQGGLENQNDINIPSTSSSGAKELFECPLCGLHTHTANALEVHVNIKHKDILSPEDGMLRAPIAEIEEDDSHCCPVCGMEFACLASLTAHVDGHFSAAQTPVNGVADNALVQDIERKEKAAQQSLEQKEFERLQAQYGMDGKNSYKKQSQKNLEKAVCDGQMSITEYYNRLMQTQESSVTGVDDGHSCTKGIIARLRDFYAKPSSTKAWLCSSVDHFAASYGDKGWGCGYRNLQMLLSSLAACSLYQDVLFNGRPIIPSIPKIQRLIETAWQKGFDLQGSEQLGGKLFNTTKWIGATEIVATLSSLKVKCQLLDFHAPTGPDGTHPKLFEWVRDYFKKTADFKPPLYLQHQGHSRTIVGVEETKDSSLRLLLFDPSLTKKQMHQFHGEINANLMRSLRRTPLSMKAKQYQIVAVVGILNEKEYQENKIMKSERIP</sequence>
<evidence type="ECO:0000259" key="20">
    <source>
        <dbReference type="PROSITE" id="PS00028"/>
    </source>
</evidence>
<dbReference type="KEGG" id="lak:106159880"/>
<dbReference type="PANTHER" id="PTHR48153">
    <property type="entry name" value="UFM1-SPECIFIC PROTEASE 2"/>
    <property type="match status" value="1"/>
</dbReference>
<keyword evidence="8" id="KW-0963">Cytoplasm</keyword>
<dbReference type="FunFam" id="3.90.70.130:FF:000002">
    <property type="entry name" value="Zinc finger containing ubiquitin peptidase 1"/>
    <property type="match status" value="1"/>
</dbReference>
<dbReference type="OrthoDB" id="288987at2759"/>